<reference evidence="3 4" key="1">
    <citation type="submission" date="2019-03" db="EMBL/GenBank/DDBJ databases">
        <title>Genomic Encyclopedia of Type Strains, Phase IV (KMG-IV): sequencing the most valuable type-strain genomes for metagenomic binning, comparative biology and taxonomic classification.</title>
        <authorList>
            <person name="Goeker M."/>
        </authorList>
    </citation>
    <scope>NUCLEOTIDE SEQUENCE [LARGE SCALE GENOMIC DNA]</scope>
    <source>
        <strain evidence="3 4">DSM 10053</strain>
    </source>
</reference>
<feature type="compositionally biased region" description="Polar residues" evidence="1">
    <location>
        <begin position="60"/>
        <end position="71"/>
    </location>
</feature>
<feature type="region of interest" description="Disordered" evidence="1">
    <location>
        <begin position="60"/>
        <end position="81"/>
    </location>
</feature>
<comment type="caution">
    <text evidence="3">The sequence shown here is derived from an EMBL/GenBank/DDBJ whole genome shotgun (WGS) entry which is preliminary data.</text>
</comment>
<evidence type="ECO:0000259" key="2">
    <source>
        <dbReference type="Pfam" id="PF13986"/>
    </source>
</evidence>
<evidence type="ECO:0000256" key="1">
    <source>
        <dbReference type="SAM" id="MobiDB-lite"/>
    </source>
</evidence>
<proteinExistence type="predicted"/>
<feature type="domain" description="DUF4224" evidence="2">
    <location>
        <begin position="9"/>
        <end position="52"/>
    </location>
</feature>
<dbReference type="Pfam" id="PF13986">
    <property type="entry name" value="DUF4224"/>
    <property type="match status" value="1"/>
</dbReference>
<dbReference type="InterPro" id="IPR025319">
    <property type="entry name" value="DUF4224"/>
</dbReference>
<evidence type="ECO:0000313" key="3">
    <source>
        <dbReference type="EMBL" id="TCK64753.1"/>
    </source>
</evidence>
<dbReference type="AlphaFoldDB" id="A0A4R1KK82"/>
<keyword evidence="4" id="KW-1185">Reference proteome</keyword>
<accession>A0A4R1KK82</accession>
<evidence type="ECO:0000313" key="4">
    <source>
        <dbReference type="Proteomes" id="UP000295496"/>
    </source>
</evidence>
<dbReference type="RefSeq" id="WP_243640880.1">
    <property type="nucleotide sequence ID" value="NZ_CP170642.1"/>
</dbReference>
<gene>
    <name evidence="3" type="ORF">EV692_2444</name>
</gene>
<protein>
    <submittedName>
        <fullName evidence="3">Uncharacterized protein DUF4224</fullName>
    </submittedName>
</protein>
<organism evidence="3 4">
    <name type="scientific">Lonepinella koalarum</name>
    <dbReference type="NCBI Taxonomy" id="53417"/>
    <lineage>
        <taxon>Bacteria</taxon>
        <taxon>Pseudomonadati</taxon>
        <taxon>Pseudomonadota</taxon>
        <taxon>Gammaproteobacteria</taxon>
        <taxon>Pasteurellales</taxon>
        <taxon>Pasteurellaceae</taxon>
        <taxon>Lonepinella</taxon>
    </lineage>
</organism>
<name>A0A4R1KK82_9PAST</name>
<dbReference type="Proteomes" id="UP000295496">
    <property type="component" value="Unassembled WGS sequence"/>
</dbReference>
<dbReference type="EMBL" id="SMGJ01000013">
    <property type="protein sequence ID" value="TCK64753.1"/>
    <property type="molecule type" value="Genomic_DNA"/>
</dbReference>
<sequence length="81" mass="9360">MEIDVYTDFLSDEEVEHLTGRKKLKKVIEKLNEQGIPFVINAHGKAIVRRDYPTQNKVKPQIITPTTTPNENRWMPAVLTN</sequence>